<dbReference type="Pfam" id="PF01177">
    <property type="entry name" value="Asp_Glu_race"/>
    <property type="match status" value="1"/>
</dbReference>
<dbReference type="InterPro" id="IPR001920">
    <property type="entry name" value="Asp/Glu_race"/>
</dbReference>
<comment type="caution">
    <text evidence="8">The sequence shown here is derived from an EMBL/GenBank/DDBJ whole genome shotgun (WGS) entry which is preliminary data.</text>
</comment>
<dbReference type="PANTHER" id="PTHR21198:SF2">
    <property type="entry name" value="GLUTAMATE RACEMASE"/>
    <property type="match status" value="1"/>
</dbReference>
<comment type="pathway">
    <text evidence="7">Cell wall biogenesis; peptidoglycan biosynthesis.</text>
</comment>
<dbReference type="NCBIfam" id="TIGR00067">
    <property type="entry name" value="glut_race"/>
    <property type="match status" value="1"/>
</dbReference>
<feature type="binding site" evidence="7">
    <location>
        <begin position="40"/>
        <end position="41"/>
    </location>
    <ligand>
        <name>substrate</name>
    </ligand>
</feature>
<comment type="similarity">
    <text evidence="7">Belongs to the aspartate/glutamate racemases family.</text>
</comment>
<dbReference type="PANTHER" id="PTHR21198">
    <property type="entry name" value="GLUTAMATE RACEMASE"/>
    <property type="match status" value="1"/>
</dbReference>
<feature type="active site" description="Proton donor/acceptor" evidence="7">
    <location>
        <position position="184"/>
    </location>
</feature>
<feature type="binding site" evidence="7">
    <location>
        <begin position="8"/>
        <end position="9"/>
    </location>
    <ligand>
        <name>substrate</name>
    </ligand>
</feature>
<dbReference type="Gene3D" id="3.40.50.1860">
    <property type="match status" value="2"/>
</dbReference>
<evidence type="ECO:0000256" key="1">
    <source>
        <dbReference type="ARBA" id="ARBA00001602"/>
    </source>
</evidence>
<evidence type="ECO:0000256" key="6">
    <source>
        <dbReference type="ARBA" id="ARBA00023316"/>
    </source>
</evidence>
<proteinExistence type="inferred from homology"/>
<keyword evidence="9" id="KW-1185">Reference proteome</keyword>
<dbReference type="EC" id="5.1.1.3" evidence="2 7"/>
<keyword evidence="4 7" id="KW-0573">Peptidoglycan synthesis</keyword>
<name>A0ABP8V436_9GAMM</name>
<organism evidence="8 9">
    <name type="scientific">Kistimonas scapharcae</name>
    <dbReference type="NCBI Taxonomy" id="1036133"/>
    <lineage>
        <taxon>Bacteria</taxon>
        <taxon>Pseudomonadati</taxon>
        <taxon>Pseudomonadota</taxon>
        <taxon>Gammaproteobacteria</taxon>
        <taxon>Oceanospirillales</taxon>
        <taxon>Endozoicomonadaceae</taxon>
        <taxon>Kistimonas</taxon>
    </lineage>
</organism>
<evidence type="ECO:0000256" key="7">
    <source>
        <dbReference type="HAMAP-Rule" id="MF_00258"/>
    </source>
</evidence>
<evidence type="ECO:0000256" key="3">
    <source>
        <dbReference type="ARBA" id="ARBA00022960"/>
    </source>
</evidence>
<dbReference type="PROSITE" id="PS00923">
    <property type="entry name" value="ASP_GLU_RACEMASE_1"/>
    <property type="match status" value="1"/>
</dbReference>
<protein>
    <recommendedName>
        <fullName evidence="2 7">Glutamate racemase</fullName>
        <ecNumber evidence="2 7">5.1.1.3</ecNumber>
    </recommendedName>
</protein>
<dbReference type="Proteomes" id="UP001500604">
    <property type="component" value="Unassembled WGS sequence"/>
</dbReference>
<dbReference type="InterPro" id="IPR018187">
    <property type="entry name" value="Asp/Glu_racemase_AS_1"/>
</dbReference>
<dbReference type="RefSeq" id="WP_345196134.1">
    <property type="nucleotide sequence ID" value="NZ_BAABFL010000355.1"/>
</dbReference>
<keyword evidence="5 7" id="KW-0413">Isomerase</keyword>
<keyword evidence="3 7" id="KW-0133">Cell shape</keyword>
<evidence type="ECO:0000313" key="9">
    <source>
        <dbReference type="Proteomes" id="UP001500604"/>
    </source>
</evidence>
<sequence>MSPIVIFDSGVGGLSIFDEVRQQLPWLPVVYCSDNAGFPYGPKSEAEVIARVSECLRRLLDTYRPQLMVIACNTASTVALPRVRQELPVPVVGVVPAIKTAASLSQNRCIGLLATPGTVNRPYTDQLIREFASDCDVVRVGSSELVYLAEQQLRGLPVSQVHLTEILSTFVHRPLIPDYIVLGCTHFPLMKAALSACAPDVRWVDSGQAIARRVSNLIQKPDSVSGKASHTAVFTQACDTIEALAPALYARSIGDIQLLS</sequence>
<dbReference type="HAMAP" id="MF_00258">
    <property type="entry name" value="Glu_racemase"/>
    <property type="match status" value="1"/>
</dbReference>
<keyword evidence="6 7" id="KW-0961">Cell wall biogenesis/degradation</keyword>
<evidence type="ECO:0000256" key="5">
    <source>
        <dbReference type="ARBA" id="ARBA00023235"/>
    </source>
</evidence>
<feature type="active site" description="Proton donor/acceptor" evidence="7">
    <location>
        <position position="72"/>
    </location>
</feature>
<gene>
    <name evidence="7 8" type="primary">murI</name>
    <name evidence="8" type="ORF">GCM10023116_23330</name>
</gene>
<dbReference type="SUPFAM" id="SSF53681">
    <property type="entry name" value="Aspartate/glutamate racemase"/>
    <property type="match status" value="2"/>
</dbReference>
<feature type="binding site" evidence="7">
    <location>
        <begin position="185"/>
        <end position="186"/>
    </location>
    <ligand>
        <name>substrate</name>
    </ligand>
</feature>
<dbReference type="PROSITE" id="PS00924">
    <property type="entry name" value="ASP_GLU_RACEMASE_2"/>
    <property type="match status" value="1"/>
</dbReference>
<comment type="function">
    <text evidence="7">Provides the (R)-glutamate required for cell wall biosynthesis.</text>
</comment>
<evidence type="ECO:0000256" key="2">
    <source>
        <dbReference type="ARBA" id="ARBA00013090"/>
    </source>
</evidence>
<dbReference type="InterPro" id="IPR015942">
    <property type="entry name" value="Asp/Glu/hydantoin_racemase"/>
</dbReference>
<evidence type="ECO:0000256" key="4">
    <source>
        <dbReference type="ARBA" id="ARBA00022984"/>
    </source>
</evidence>
<dbReference type="InterPro" id="IPR004391">
    <property type="entry name" value="Glu_race"/>
</dbReference>
<evidence type="ECO:0000313" key="8">
    <source>
        <dbReference type="EMBL" id="GAA4650050.1"/>
    </source>
</evidence>
<dbReference type="EMBL" id="BAABFL010000355">
    <property type="protein sequence ID" value="GAA4650050.1"/>
    <property type="molecule type" value="Genomic_DNA"/>
</dbReference>
<dbReference type="InterPro" id="IPR033134">
    <property type="entry name" value="Asp/Glu_racemase_AS_2"/>
</dbReference>
<feature type="binding site" evidence="7">
    <location>
        <begin position="73"/>
        <end position="74"/>
    </location>
    <ligand>
        <name>substrate</name>
    </ligand>
</feature>
<reference evidence="9" key="1">
    <citation type="journal article" date="2019" name="Int. J. Syst. Evol. Microbiol.">
        <title>The Global Catalogue of Microorganisms (GCM) 10K type strain sequencing project: providing services to taxonomists for standard genome sequencing and annotation.</title>
        <authorList>
            <consortium name="The Broad Institute Genomics Platform"/>
            <consortium name="The Broad Institute Genome Sequencing Center for Infectious Disease"/>
            <person name="Wu L."/>
            <person name="Ma J."/>
        </authorList>
    </citation>
    <scope>NUCLEOTIDE SEQUENCE [LARGE SCALE GENOMIC DNA]</scope>
    <source>
        <strain evidence="9">JCM 17805</strain>
    </source>
</reference>
<comment type="catalytic activity">
    <reaction evidence="1 7">
        <text>L-glutamate = D-glutamate</text>
        <dbReference type="Rhea" id="RHEA:12813"/>
        <dbReference type="ChEBI" id="CHEBI:29985"/>
        <dbReference type="ChEBI" id="CHEBI:29986"/>
        <dbReference type="EC" id="5.1.1.3"/>
    </reaction>
</comment>
<accession>A0ABP8V436</accession>